<name>A0A085GKQ0_EWIA3</name>
<comment type="subcellular location">
    <subcellularLocation>
        <location evidence="1">Cell membrane</location>
        <topology evidence="1">Multi-pass membrane protein</topology>
    </subcellularLocation>
</comment>
<dbReference type="SUPFAM" id="SSF103481">
    <property type="entry name" value="Multidrug resistance efflux transporter EmrE"/>
    <property type="match status" value="2"/>
</dbReference>
<keyword evidence="4 7" id="KW-0812">Transmembrane</keyword>
<keyword evidence="5 7" id="KW-1133">Transmembrane helix</keyword>
<dbReference type="InterPro" id="IPR050638">
    <property type="entry name" value="AA-Vitamin_Transporters"/>
</dbReference>
<keyword evidence="10" id="KW-1185">Reference proteome</keyword>
<feature type="domain" description="EamA" evidence="8">
    <location>
        <begin position="153"/>
        <end position="287"/>
    </location>
</feature>
<organism evidence="9 10">
    <name type="scientific">Ewingella americana (strain ATCC 33852 / DSM 4580 / CCUG 14506 / JCM 5911 / LMG 7869 / NCTC 12157 / CDC 1468-78)</name>
    <dbReference type="NCBI Taxonomy" id="910964"/>
    <lineage>
        <taxon>Bacteria</taxon>
        <taxon>Pseudomonadati</taxon>
        <taxon>Pseudomonadota</taxon>
        <taxon>Gammaproteobacteria</taxon>
        <taxon>Enterobacterales</taxon>
        <taxon>Yersiniaceae</taxon>
        <taxon>Ewingella</taxon>
    </lineage>
</organism>
<evidence type="ECO:0000313" key="10">
    <source>
        <dbReference type="Proteomes" id="UP000028640"/>
    </source>
</evidence>
<evidence type="ECO:0000256" key="1">
    <source>
        <dbReference type="ARBA" id="ARBA00004651"/>
    </source>
</evidence>
<feature type="transmembrane region" description="Helical" evidence="7">
    <location>
        <begin position="183"/>
        <end position="203"/>
    </location>
</feature>
<gene>
    <name evidence="9" type="ORF">GEAM_0891</name>
</gene>
<evidence type="ECO:0000256" key="4">
    <source>
        <dbReference type="ARBA" id="ARBA00022692"/>
    </source>
</evidence>
<feature type="transmembrane region" description="Helical" evidence="7">
    <location>
        <begin position="248"/>
        <end position="267"/>
    </location>
</feature>
<sequence>MTRTAFRSLLPLIGALFALYFIWGSTYFVIRIGVESWPPMMMAGLRFFIAGCVMFTFLLLRGYKFPTLKQWLSAGAIGILLLAVGNGLVTVAEHMDVPSGIAAVMVATVPLFTLCFSRLWGMPNSRLEWTGVAIGLFGIVLLNTGSSLGGNPWGAVLILIASISWAFGSVWSSRLTLPTGLMAGAAEMIVAGVVLLAASYLSGEKLAATPSLSGFLALGYLMVFGSMIAISAYMFLLKTVRPAIATSYAYVNPIVAVLIGISFGGEWLSPVEWVALVVILCAVLLVTLGKFVFGRKPAVIQEVKSNL</sequence>
<keyword evidence="3" id="KW-1003">Cell membrane</keyword>
<feature type="transmembrane region" description="Helical" evidence="7">
    <location>
        <begin position="12"/>
        <end position="34"/>
    </location>
</feature>
<evidence type="ECO:0000256" key="5">
    <source>
        <dbReference type="ARBA" id="ARBA00022989"/>
    </source>
</evidence>
<feature type="transmembrane region" description="Helical" evidence="7">
    <location>
        <begin position="215"/>
        <end position="236"/>
    </location>
</feature>
<evidence type="ECO:0000256" key="2">
    <source>
        <dbReference type="ARBA" id="ARBA00007362"/>
    </source>
</evidence>
<evidence type="ECO:0000256" key="6">
    <source>
        <dbReference type="ARBA" id="ARBA00023136"/>
    </source>
</evidence>
<dbReference type="PANTHER" id="PTHR32322:SF2">
    <property type="entry name" value="EAMA DOMAIN-CONTAINING PROTEIN"/>
    <property type="match status" value="1"/>
</dbReference>
<accession>A0A085GKQ0</accession>
<dbReference type="NCBIfam" id="NF008432">
    <property type="entry name" value="PRK11272.1"/>
    <property type="match status" value="1"/>
</dbReference>
<reference evidence="9 10" key="1">
    <citation type="submission" date="2014-05" db="EMBL/GenBank/DDBJ databases">
        <title>ATOL: Assembling a taxonomically balanced genome-scale reconstruction of the evolutionary history of the Enterobacteriaceae.</title>
        <authorList>
            <person name="Plunkett G.III."/>
            <person name="Neeno-Eckwall E.C."/>
            <person name="Glasner J.D."/>
            <person name="Perna N.T."/>
        </authorList>
    </citation>
    <scope>NUCLEOTIDE SEQUENCE [LARGE SCALE GENOMIC DNA]</scope>
    <source>
        <strain evidence="9 10">ATCC 33852</strain>
    </source>
</reference>
<dbReference type="GeneID" id="78379232"/>
<dbReference type="AlphaFoldDB" id="A0A085GKQ0"/>
<dbReference type="GO" id="GO:0016020">
    <property type="term" value="C:membrane"/>
    <property type="evidence" value="ECO:0007669"/>
    <property type="project" value="UniProtKB-SubCell"/>
</dbReference>
<dbReference type="STRING" id="910964.GEAM_0891"/>
<feature type="domain" description="EamA" evidence="8">
    <location>
        <begin position="15"/>
        <end position="143"/>
    </location>
</feature>
<feature type="transmembrane region" description="Helical" evidence="7">
    <location>
        <begin position="273"/>
        <end position="293"/>
    </location>
</feature>
<comment type="similarity">
    <text evidence="2">Belongs to the EamA transporter family.</text>
</comment>
<feature type="transmembrane region" description="Helical" evidence="7">
    <location>
        <begin position="40"/>
        <end position="59"/>
    </location>
</feature>
<feature type="transmembrane region" description="Helical" evidence="7">
    <location>
        <begin position="127"/>
        <end position="146"/>
    </location>
</feature>
<dbReference type="InterPro" id="IPR000620">
    <property type="entry name" value="EamA_dom"/>
</dbReference>
<dbReference type="PANTHER" id="PTHR32322">
    <property type="entry name" value="INNER MEMBRANE TRANSPORTER"/>
    <property type="match status" value="1"/>
</dbReference>
<keyword evidence="6 7" id="KW-0472">Membrane</keyword>
<dbReference type="Proteomes" id="UP000028640">
    <property type="component" value="Unassembled WGS sequence"/>
</dbReference>
<evidence type="ECO:0000259" key="8">
    <source>
        <dbReference type="Pfam" id="PF00892"/>
    </source>
</evidence>
<dbReference type="OrthoDB" id="9812547at2"/>
<dbReference type="InterPro" id="IPR037185">
    <property type="entry name" value="EmrE-like"/>
</dbReference>
<dbReference type="Pfam" id="PF00892">
    <property type="entry name" value="EamA"/>
    <property type="match status" value="2"/>
</dbReference>
<evidence type="ECO:0000256" key="3">
    <source>
        <dbReference type="ARBA" id="ARBA00022475"/>
    </source>
</evidence>
<dbReference type="eggNOG" id="COG0697">
    <property type="taxonomic scope" value="Bacteria"/>
</dbReference>
<dbReference type="RefSeq" id="WP_034788783.1">
    <property type="nucleotide sequence ID" value="NZ_JMPJ01000029.1"/>
</dbReference>
<feature type="transmembrane region" description="Helical" evidence="7">
    <location>
        <begin position="152"/>
        <end position="171"/>
    </location>
</feature>
<evidence type="ECO:0000256" key="7">
    <source>
        <dbReference type="SAM" id="Phobius"/>
    </source>
</evidence>
<feature type="transmembrane region" description="Helical" evidence="7">
    <location>
        <begin position="101"/>
        <end position="120"/>
    </location>
</feature>
<comment type="caution">
    <text evidence="9">The sequence shown here is derived from an EMBL/GenBank/DDBJ whole genome shotgun (WGS) entry which is preliminary data.</text>
</comment>
<dbReference type="EMBL" id="JMPJ01000029">
    <property type="protein sequence ID" value="KFC84295.1"/>
    <property type="molecule type" value="Genomic_DNA"/>
</dbReference>
<proteinExistence type="inferred from homology"/>
<protein>
    <submittedName>
        <fullName evidence="9">Drug/metabolite transporter (DMT) superfamily permease</fullName>
    </submittedName>
</protein>
<feature type="transmembrane region" description="Helical" evidence="7">
    <location>
        <begin position="71"/>
        <end position="89"/>
    </location>
</feature>
<evidence type="ECO:0000313" key="9">
    <source>
        <dbReference type="EMBL" id="KFC84295.1"/>
    </source>
</evidence>